<gene>
    <name evidence="1" type="ORF">SBX64_07970</name>
</gene>
<organism evidence="1 2">
    <name type="scientific">Vibrio rhizosphaerae</name>
    <dbReference type="NCBI Taxonomy" id="398736"/>
    <lineage>
        <taxon>Bacteria</taxon>
        <taxon>Pseudomonadati</taxon>
        <taxon>Pseudomonadota</taxon>
        <taxon>Gammaproteobacteria</taxon>
        <taxon>Vibrionales</taxon>
        <taxon>Vibrionaceae</taxon>
        <taxon>Vibrio</taxon>
    </lineage>
</organism>
<dbReference type="RefSeq" id="WP_318584713.1">
    <property type="nucleotide sequence ID" value="NZ_JAWRCP010000001.1"/>
</dbReference>
<keyword evidence="2" id="KW-1185">Reference proteome</keyword>
<dbReference type="Proteomes" id="UP001279860">
    <property type="component" value="Unassembled WGS sequence"/>
</dbReference>
<dbReference type="EMBL" id="JAWRCP010000001">
    <property type="protein sequence ID" value="MDW6092479.1"/>
    <property type="molecule type" value="Genomic_DNA"/>
</dbReference>
<reference evidence="1 2" key="1">
    <citation type="submission" date="2023-11" db="EMBL/GenBank/DDBJ databases">
        <title>Plant-associative lifestyle of Vibrio porteresiae and its evolutionary dynamics.</title>
        <authorList>
            <person name="Rameshkumar N."/>
            <person name="Kirti K."/>
        </authorList>
    </citation>
    <scope>NUCLEOTIDE SEQUENCE [LARGE SCALE GENOMIC DNA]</scope>
    <source>
        <strain evidence="1 2">MSSRF7</strain>
    </source>
</reference>
<proteinExistence type="predicted"/>
<sequence length="111" mass="12577">MSTVKPKHNNQDYQAIMPNGGSVVWDAMTSPISLPSPPAPQVLFHSRKSTPKCLGFEFSSHNQGHFYSLLLTKSLKFIHEFYPEIIDQFGFVDSMFHPTRINHSTKKTIQG</sequence>
<evidence type="ECO:0000313" key="2">
    <source>
        <dbReference type="Proteomes" id="UP001279860"/>
    </source>
</evidence>
<name>A0ABU4IW14_9VIBR</name>
<accession>A0ABU4IW14</accession>
<comment type="caution">
    <text evidence="1">The sequence shown here is derived from an EMBL/GenBank/DDBJ whole genome shotgun (WGS) entry which is preliminary data.</text>
</comment>
<evidence type="ECO:0000313" key="1">
    <source>
        <dbReference type="EMBL" id="MDW6092479.1"/>
    </source>
</evidence>
<protein>
    <submittedName>
        <fullName evidence="1">Uncharacterized protein</fullName>
    </submittedName>
</protein>